<keyword evidence="1" id="KW-0328">Glycosyltransferase</keyword>
<dbReference type="RefSeq" id="WP_125973916.1">
    <property type="nucleotide sequence ID" value="NZ_CP034433.1"/>
</dbReference>
<reference evidence="3 4" key="1">
    <citation type="submission" date="2018-12" db="EMBL/GenBank/DDBJ databases">
        <title>Complete genome sequence of Iodobacter sp. H11R3.</title>
        <authorList>
            <person name="Bae J.-W."/>
        </authorList>
    </citation>
    <scope>NUCLEOTIDE SEQUENCE [LARGE SCALE GENOMIC DNA]</scope>
    <source>
        <strain evidence="3 4">H11R3</strain>
    </source>
</reference>
<dbReference type="PANTHER" id="PTHR34136">
    <property type="match status" value="1"/>
</dbReference>
<evidence type="ECO:0000256" key="1">
    <source>
        <dbReference type="ARBA" id="ARBA00022676"/>
    </source>
</evidence>
<dbReference type="CDD" id="cd06533">
    <property type="entry name" value="Glyco_transf_WecG_TagA"/>
    <property type="match status" value="1"/>
</dbReference>
<dbReference type="Pfam" id="PF03808">
    <property type="entry name" value="Glyco_tran_WecG"/>
    <property type="match status" value="1"/>
</dbReference>
<keyword evidence="4" id="KW-1185">Reference proteome</keyword>
<accession>A0A3S8ZTT5</accession>
<dbReference type="AlphaFoldDB" id="A0A3S8ZTT5"/>
<dbReference type="KEGG" id="iod:EJO50_10350"/>
<dbReference type="InterPro" id="IPR004629">
    <property type="entry name" value="WecG_TagA_CpsF"/>
</dbReference>
<dbReference type="OrthoDB" id="9808602at2"/>
<evidence type="ECO:0000313" key="4">
    <source>
        <dbReference type="Proteomes" id="UP000282438"/>
    </source>
</evidence>
<dbReference type="PANTHER" id="PTHR34136:SF1">
    <property type="entry name" value="UDP-N-ACETYL-D-MANNOSAMINURONIC ACID TRANSFERASE"/>
    <property type="match status" value="1"/>
</dbReference>
<sequence>MSKVEVNLTFPRKKVSVLGAFIDVIDWDLALRKIKTWGNNHDSRYICICNAHSVVTAARDPEFYEVIQGADMATSDGAPVAWLMRKLGSTGQQRINGPDLMWKYCAQANQSADWPSIFLYGAHEETLSILQRKLADQFPHLKIAGAYSPPFRALLPHEEVSTIKRINDSGAGVVWVSLGCPKQEKWIAAQRGKVMGVMIGVGAAFDYHAGTIVRAPLWMQNSGLEWLHRLCSEPRRLWKRYLVTNTLFIVKAIGQLIRKNY</sequence>
<evidence type="ECO:0000256" key="2">
    <source>
        <dbReference type="ARBA" id="ARBA00022679"/>
    </source>
</evidence>
<dbReference type="EMBL" id="CP034433">
    <property type="protein sequence ID" value="AZN36845.1"/>
    <property type="molecule type" value="Genomic_DNA"/>
</dbReference>
<proteinExistence type="predicted"/>
<gene>
    <name evidence="3" type="ORF">EJO50_10350</name>
</gene>
<dbReference type="NCBIfam" id="TIGR00696">
    <property type="entry name" value="wecG_tagA_cpsF"/>
    <property type="match status" value="1"/>
</dbReference>
<keyword evidence="2 3" id="KW-0808">Transferase</keyword>
<name>A0A3S8ZTT5_9NEIS</name>
<dbReference type="GO" id="GO:0016758">
    <property type="term" value="F:hexosyltransferase activity"/>
    <property type="evidence" value="ECO:0007669"/>
    <property type="project" value="TreeGrafter"/>
</dbReference>
<organism evidence="3 4">
    <name type="scientific">Iodobacter ciconiae</name>
    <dbReference type="NCBI Taxonomy" id="2496266"/>
    <lineage>
        <taxon>Bacteria</taxon>
        <taxon>Pseudomonadati</taxon>
        <taxon>Pseudomonadota</taxon>
        <taxon>Betaproteobacteria</taxon>
        <taxon>Neisseriales</taxon>
        <taxon>Chitinibacteraceae</taxon>
        <taxon>Iodobacter</taxon>
    </lineage>
</organism>
<dbReference type="Proteomes" id="UP000282438">
    <property type="component" value="Chromosome"/>
</dbReference>
<evidence type="ECO:0000313" key="3">
    <source>
        <dbReference type="EMBL" id="AZN36845.1"/>
    </source>
</evidence>
<protein>
    <submittedName>
        <fullName evidence="3">Glycosyltransferase</fullName>
    </submittedName>
</protein>